<comment type="similarity">
    <text evidence="1">Belongs to the AB hydrolase superfamily. AB hydrolase 4 family.</text>
</comment>
<dbReference type="InterPro" id="IPR050960">
    <property type="entry name" value="AB_hydrolase_4_sf"/>
</dbReference>
<reference evidence="6 7" key="1">
    <citation type="submission" date="2019-02" db="EMBL/GenBank/DDBJ databases">
        <title>Deep-cultivation of Planctomycetes and their phenomic and genomic characterization uncovers novel biology.</title>
        <authorList>
            <person name="Wiegand S."/>
            <person name="Jogler M."/>
            <person name="Boedeker C."/>
            <person name="Pinto D."/>
            <person name="Vollmers J."/>
            <person name="Rivas-Marin E."/>
            <person name="Kohn T."/>
            <person name="Peeters S.H."/>
            <person name="Heuer A."/>
            <person name="Rast P."/>
            <person name="Oberbeckmann S."/>
            <person name="Bunk B."/>
            <person name="Jeske O."/>
            <person name="Meyerdierks A."/>
            <person name="Storesund J.E."/>
            <person name="Kallscheuer N."/>
            <person name="Luecker S."/>
            <person name="Lage O.M."/>
            <person name="Pohl T."/>
            <person name="Merkel B.J."/>
            <person name="Hornburger P."/>
            <person name="Mueller R.-W."/>
            <person name="Bruemmer F."/>
            <person name="Labrenz M."/>
            <person name="Spormann A.M."/>
            <person name="Op Den Camp H."/>
            <person name="Overmann J."/>
            <person name="Amann R."/>
            <person name="Jetten M.S.M."/>
            <person name="Mascher T."/>
            <person name="Medema M.H."/>
            <person name="Devos D.P."/>
            <person name="Kaster A.-K."/>
            <person name="Ovreas L."/>
            <person name="Rohde M."/>
            <person name="Galperin M.Y."/>
            <person name="Jogler C."/>
        </authorList>
    </citation>
    <scope>NUCLEOTIDE SEQUENCE [LARGE SCALE GENOMIC DNA]</scope>
    <source>
        <strain evidence="6 7">Poly59</strain>
    </source>
</reference>
<evidence type="ECO:0000259" key="5">
    <source>
        <dbReference type="Pfam" id="PF12697"/>
    </source>
</evidence>
<feature type="active site" description="Charge relay system" evidence="4">
    <location>
        <position position="327"/>
    </location>
</feature>
<dbReference type="PIRSF" id="PIRSF005211">
    <property type="entry name" value="Ab_hydro_YheT"/>
    <property type="match status" value="1"/>
</dbReference>
<evidence type="ECO:0000256" key="3">
    <source>
        <dbReference type="ARBA" id="ARBA00022801"/>
    </source>
</evidence>
<feature type="active site" description="Charge relay system" evidence="4">
    <location>
        <position position="299"/>
    </location>
</feature>
<dbReference type="InterPro" id="IPR029058">
    <property type="entry name" value="AB_hydrolase_fold"/>
</dbReference>
<dbReference type="GO" id="GO:0034338">
    <property type="term" value="F:short-chain carboxylesterase activity"/>
    <property type="evidence" value="ECO:0007669"/>
    <property type="project" value="TreeGrafter"/>
</dbReference>
<dbReference type="Pfam" id="PF12697">
    <property type="entry name" value="Abhydrolase_6"/>
    <property type="match status" value="1"/>
</dbReference>
<proteinExistence type="inferred from homology"/>
<evidence type="ECO:0000256" key="4">
    <source>
        <dbReference type="PIRSR" id="PIRSR005211-1"/>
    </source>
</evidence>
<dbReference type="PRINTS" id="PR00111">
    <property type="entry name" value="ABHYDROLASE"/>
</dbReference>
<evidence type="ECO:0000313" key="7">
    <source>
        <dbReference type="Proteomes" id="UP000317977"/>
    </source>
</evidence>
<dbReference type="PANTHER" id="PTHR10794:SF94">
    <property type="entry name" value="ESTERASE YHET-RELATED"/>
    <property type="match status" value="1"/>
</dbReference>
<organism evidence="6 7">
    <name type="scientific">Rubripirellula reticaptiva</name>
    <dbReference type="NCBI Taxonomy" id="2528013"/>
    <lineage>
        <taxon>Bacteria</taxon>
        <taxon>Pseudomonadati</taxon>
        <taxon>Planctomycetota</taxon>
        <taxon>Planctomycetia</taxon>
        <taxon>Pirellulales</taxon>
        <taxon>Pirellulaceae</taxon>
        <taxon>Rubripirellula</taxon>
    </lineage>
</organism>
<dbReference type="EMBL" id="SJPX01000001">
    <property type="protein sequence ID" value="TWU58214.1"/>
    <property type="molecule type" value="Genomic_DNA"/>
</dbReference>
<dbReference type="SUPFAM" id="SSF53474">
    <property type="entry name" value="alpha/beta-Hydrolases"/>
    <property type="match status" value="1"/>
</dbReference>
<keyword evidence="7" id="KW-1185">Reference proteome</keyword>
<evidence type="ECO:0000313" key="6">
    <source>
        <dbReference type="EMBL" id="TWU58214.1"/>
    </source>
</evidence>
<dbReference type="AlphaFoldDB" id="A0A5C6FD82"/>
<accession>A0A5C6FD82</accession>
<comment type="caution">
    <text evidence="6">The sequence shown here is derived from an EMBL/GenBank/DDBJ whole genome shotgun (WGS) entry which is preliminary data.</text>
</comment>
<feature type="domain" description="AB hydrolase-1" evidence="5">
    <location>
        <begin position="88"/>
        <end position="333"/>
    </location>
</feature>
<dbReference type="Proteomes" id="UP000317977">
    <property type="component" value="Unassembled WGS sequence"/>
</dbReference>
<sequence>MLHRNPDSFQPPPFVPHPIFRGGHLQTITPVGGRSQESLLKSLAPTAIPVKVSDGDSIVLHEDLPCVSDAIVSDNRNLADPEMAGASVLLVHGLTGCHAADYMVRLADRFTRRGLRVFRMDMRGFGAATDLTRNLSHAGRSDDCLAALRAIAERCPSGPIFAIGISLGAGQLLRAMGRVGAGLDATPTWIDRFSGLAAVCPPLDLTRCSDNMQRLRLRPYNRYFIRSLLSRIPPGVRDRHDFAACVAGSRPRTLRELDDRFTAPLSGFASAADYYDASSSCHVVGSISVPTLVLTAVDDPIVPVDCFRGDQPWSDSTRLMVLPTGGHVGFIDRRRRSWMDDVLEKWVMG</sequence>
<dbReference type="GO" id="GO:0047372">
    <property type="term" value="F:monoacylglycerol lipase activity"/>
    <property type="evidence" value="ECO:0007669"/>
    <property type="project" value="TreeGrafter"/>
</dbReference>
<dbReference type="InterPro" id="IPR012020">
    <property type="entry name" value="ABHD4"/>
</dbReference>
<gene>
    <name evidence="6" type="ORF">Poly59_11240</name>
</gene>
<keyword evidence="3 6" id="KW-0378">Hydrolase</keyword>
<feature type="active site" description="Charge relay system" evidence="4">
    <location>
        <position position="166"/>
    </location>
</feature>
<evidence type="ECO:0000256" key="1">
    <source>
        <dbReference type="ARBA" id="ARBA00010884"/>
    </source>
</evidence>
<keyword evidence="2" id="KW-0719">Serine esterase</keyword>
<dbReference type="PROSITE" id="PS01133">
    <property type="entry name" value="UPF0017"/>
    <property type="match status" value="1"/>
</dbReference>
<protein>
    <submittedName>
        <fullName evidence="6">Putative hydrolase</fullName>
    </submittedName>
</protein>
<dbReference type="Gene3D" id="3.40.50.1820">
    <property type="entry name" value="alpha/beta hydrolase"/>
    <property type="match status" value="1"/>
</dbReference>
<evidence type="ECO:0000256" key="2">
    <source>
        <dbReference type="ARBA" id="ARBA00022487"/>
    </source>
</evidence>
<dbReference type="InterPro" id="IPR000073">
    <property type="entry name" value="AB_hydrolase_1"/>
</dbReference>
<dbReference type="InterPro" id="IPR000952">
    <property type="entry name" value="AB_hydrolase_4_CS"/>
</dbReference>
<name>A0A5C6FD82_9BACT</name>
<dbReference type="PANTHER" id="PTHR10794">
    <property type="entry name" value="ABHYDROLASE DOMAIN-CONTAINING PROTEIN"/>
    <property type="match status" value="1"/>
</dbReference>